<organism evidence="1">
    <name type="scientific">Eucalyptus grandis</name>
    <name type="common">Flooded gum</name>
    <dbReference type="NCBI Taxonomy" id="71139"/>
    <lineage>
        <taxon>Eukaryota</taxon>
        <taxon>Viridiplantae</taxon>
        <taxon>Streptophyta</taxon>
        <taxon>Embryophyta</taxon>
        <taxon>Tracheophyta</taxon>
        <taxon>Spermatophyta</taxon>
        <taxon>Magnoliopsida</taxon>
        <taxon>eudicotyledons</taxon>
        <taxon>Gunneridae</taxon>
        <taxon>Pentapetalae</taxon>
        <taxon>rosids</taxon>
        <taxon>malvids</taxon>
        <taxon>Myrtales</taxon>
        <taxon>Myrtaceae</taxon>
        <taxon>Myrtoideae</taxon>
        <taxon>Eucalypteae</taxon>
        <taxon>Eucalyptus</taxon>
    </lineage>
</organism>
<dbReference type="AlphaFoldDB" id="A0A059CNM9"/>
<dbReference type="EMBL" id="KK198755">
    <property type="protein sequence ID" value="KCW79811.1"/>
    <property type="molecule type" value="Genomic_DNA"/>
</dbReference>
<accession>A0A059CNM9</accession>
<dbReference type="Gene3D" id="3.30.200.20">
    <property type="entry name" value="Phosphorylase Kinase, domain 1"/>
    <property type="match status" value="1"/>
</dbReference>
<name>A0A059CNM9_EUCGR</name>
<gene>
    <name evidence="1" type="ORF">EUGRSUZ_C01144</name>
</gene>
<dbReference type="eggNOG" id="KOG4720">
    <property type="taxonomic scope" value="Eukaryota"/>
</dbReference>
<dbReference type="InterPro" id="IPR011009">
    <property type="entry name" value="Kinase-like_dom_sf"/>
</dbReference>
<protein>
    <submittedName>
        <fullName evidence="1">Uncharacterized protein</fullName>
    </submittedName>
</protein>
<reference evidence="1" key="1">
    <citation type="submission" date="2013-07" db="EMBL/GenBank/DDBJ databases">
        <title>The genome of Eucalyptus grandis.</title>
        <authorList>
            <person name="Schmutz J."/>
            <person name="Hayes R."/>
            <person name="Myburg A."/>
            <person name="Tuskan G."/>
            <person name="Grattapaglia D."/>
            <person name="Rokhsar D.S."/>
        </authorList>
    </citation>
    <scope>NUCLEOTIDE SEQUENCE</scope>
    <source>
        <tissue evidence="1">Leaf extractions</tissue>
    </source>
</reference>
<dbReference type="SUPFAM" id="SSF56112">
    <property type="entry name" value="Protein kinase-like (PK-like)"/>
    <property type="match status" value="1"/>
</dbReference>
<dbReference type="InParanoid" id="A0A059CNM9"/>
<proteinExistence type="predicted"/>
<dbReference type="STRING" id="71139.A0A059CNM9"/>
<dbReference type="Pfam" id="PF01633">
    <property type="entry name" value="Choline_kinase"/>
    <property type="match status" value="1"/>
</dbReference>
<evidence type="ECO:0000313" key="1">
    <source>
        <dbReference type="EMBL" id="KCW79811.1"/>
    </source>
</evidence>
<sequence length="74" mass="8546">MLCAYCGGRLFCSWHRHLRCPAETVSGGITNLLLKVSVKEESGNEESITVRLYGPNTEYVIDREREFHVSFYFE</sequence>
<dbReference type="Gramene" id="KCW79811">
    <property type="protein sequence ID" value="KCW79811"/>
    <property type="gene ID" value="EUGRSUZ_C01144"/>
</dbReference>